<dbReference type="InterPro" id="IPR002048">
    <property type="entry name" value="EF_hand_dom"/>
</dbReference>
<dbReference type="InterPro" id="IPR045252">
    <property type="entry name" value="LPCAT1-like"/>
</dbReference>
<dbReference type="SUPFAM" id="SSF47473">
    <property type="entry name" value="EF-hand"/>
    <property type="match status" value="1"/>
</dbReference>
<gene>
    <name evidence="19" type="primary">LOC116302148</name>
</gene>
<dbReference type="OrthoDB" id="272512at2759"/>
<feature type="region of interest" description="Disordered" evidence="15">
    <location>
        <begin position="490"/>
        <end position="516"/>
    </location>
</feature>
<keyword evidence="4" id="KW-0444">Lipid biosynthesis</keyword>
<dbReference type="CDD" id="cd07991">
    <property type="entry name" value="LPLAT_LPCAT1-like"/>
    <property type="match status" value="1"/>
</dbReference>
<keyword evidence="6 16" id="KW-0812">Transmembrane</keyword>
<evidence type="ECO:0000256" key="2">
    <source>
        <dbReference type="ARBA" id="ARBA00005074"/>
    </source>
</evidence>
<keyword evidence="13" id="KW-0012">Acyltransferase</keyword>
<dbReference type="PANTHER" id="PTHR23063:SF52">
    <property type="entry name" value="LYSOPHOSPHATIDYLCHOLINE ACYLTRANSFERASE"/>
    <property type="match status" value="1"/>
</dbReference>
<dbReference type="PROSITE" id="PS00018">
    <property type="entry name" value="EF_HAND_1"/>
    <property type="match status" value="2"/>
</dbReference>
<evidence type="ECO:0000256" key="13">
    <source>
        <dbReference type="ARBA" id="ARBA00023315"/>
    </source>
</evidence>
<name>A0A6P8IKB0_ACTTE</name>
<keyword evidence="5" id="KW-0808">Transferase</keyword>
<evidence type="ECO:0000256" key="4">
    <source>
        <dbReference type="ARBA" id="ARBA00022516"/>
    </source>
</evidence>
<dbReference type="FunCoup" id="A0A6P8IKB0">
    <property type="interactions" value="805"/>
</dbReference>
<dbReference type="GO" id="GO:0008374">
    <property type="term" value="F:O-acyltransferase activity"/>
    <property type="evidence" value="ECO:0007669"/>
    <property type="project" value="InterPro"/>
</dbReference>
<accession>A0A6P8IKB0</accession>
<feature type="domain" description="EF-hand" evidence="17">
    <location>
        <begin position="409"/>
        <end position="444"/>
    </location>
</feature>
<dbReference type="GeneID" id="116302148"/>
<evidence type="ECO:0000256" key="15">
    <source>
        <dbReference type="SAM" id="MobiDB-lite"/>
    </source>
</evidence>
<evidence type="ECO:0000256" key="9">
    <source>
        <dbReference type="ARBA" id="ARBA00023098"/>
    </source>
</evidence>
<keyword evidence="11" id="KW-0594">Phospholipid biosynthesis</keyword>
<dbReference type="InterPro" id="IPR011992">
    <property type="entry name" value="EF-hand-dom_pair"/>
</dbReference>
<dbReference type="GO" id="GO:0005783">
    <property type="term" value="C:endoplasmic reticulum"/>
    <property type="evidence" value="ECO:0007669"/>
    <property type="project" value="TreeGrafter"/>
</dbReference>
<evidence type="ECO:0000256" key="11">
    <source>
        <dbReference type="ARBA" id="ARBA00023209"/>
    </source>
</evidence>
<feature type="domain" description="EF-hand" evidence="17">
    <location>
        <begin position="372"/>
        <end position="407"/>
    </location>
</feature>
<organism evidence="18 19">
    <name type="scientific">Actinia tenebrosa</name>
    <name type="common">Australian red waratah sea anemone</name>
    <dbReference type="NCBI Taxonomy" id="6105"/>
    <lineage>
        <taxon>Eukaryota</taxon>
        <taxon>Metazoa</taxon>
        <taxon>Cnidaria</taxon>
        <taxon>Anthozoa</taxon>
        <taxon>Hexacorallia</taxon>
        <taxon>Actiniaria</taxon>
        <taxon>Actiniidae</taxon>
        <taxon>Actinia</taxon>
    </lineage>
</organism>
<protein>
    <submittedName>
        <fullName evidence="19">Lysophosphatidylcholine acyltransferase 2-like</fullName>
    </submittedName>
</protein>
<dbReference type="SUPFAM" id="SSF69593">
    <property type="entry name" value="Glycerol-3-phosphate (1)-acyltransferase"/>
    <property type="match status" value="1"/>
</dbReference>
<evidence type="ECO:0000256" key="7">
    <source>
        <dbReference type="ARBA" id="ARBA00022837"/>
    </source>
</evidence>
<keyword evidence="10 16" id="KW-0472">Membrane</keyword>
<reference evidence="19" key="1">
    <citation type="submission" date="2025-08" db="UniProtKB">
        <authorList>
            <consortium name="RefSeq"/>
        </authorList>
    </citation>
    <scope>IDENTIFICATION</scope>
    <source>
        <tissue evidence="19">Tentacle</tissue>
    </source>
</reference>
<keyword evidence="8 16" id="KW-1133">Transmembrane helix</keyword>
<dbReference type="PRINTS" id="PR00450">
    <property type="entry name" value="RECOVERIN"/>
</dbReference>
<keyword evidence="12" id="KW-1208">Phospholipid metabolism</keyword>
<dbReference type="GO" id="GO:0042171">
    <property type="term" value="F:lysophosphatidic acid acyltransferase activity"/>
    <property type="evidence" value="ECO:0007669"/>
    <property type="project" value="TreeGrafter"/>
</dbReference>
<dbReference type="Pfam" id="PF13499">
    <property type="entry name" value="EF-hand_7"/>
    <property type="match status" value="1"/>
</dbReference>
<evidence type="ECO:0000256" key="12">
    <source>
        <dbReference type="ARBA" id="ARBA00023264"/>
    </source>
</evidence>
<dbReference type="Gene3D" id="1.10.238.10">
    <property type="entry name" value="EF-hand"/>
    <property type="match status" value="1"/>
</dbReference>
<dbReference type="SMART" id="SM00563">
    <property type="entry name" value="PlsC"/>
    <property type="match status" value="1"/>
</dbReference>
<keyword evidence="18" id="KW-1185">Reference proteome</keyword>
<dbReference type="GO" id="GO:0005509">
    <property type="term" value="F:calcium ion binding"/>
    <property type="evidence" value="ECO:0007669"/>
    <property type="project" value="InterPro"/>
</dbReference>
<dbReference type="Pfam" id="PF01553">
    <property type="entry name" value="Acyltransferase"/>
    <property type="match status" value="1"/>
</dbReference>
<keyword evidence="7" id="KW-0106">Calcium</keyword>
<dbReference type="GO" id="GO:0016020">
    <property type="term" value="C:membrane"/>
    <property type="evidence" value="ECO:0007669"/>
    <property type="project" value="UniProtKB-SubCell"/>
</dbReference>
<dbReference type="AlphaFoldDB" id="A0A6P8IKB0"/>
<dbReference type="PROSITE" id="PS50222">
    <property type="entry name" value="EF_HAND_2"/>
    <property type="match status" value="3"/>
</dbReference>
<dbReference type="CDD" id="cd00051">
    <property type="entry name" value="EFh"/>
    <property type="match status" value="2"/>
</dbReference>
<sequence>MSSKHKDKHFLRQKSLVIPQVQNPFSYSLHLTIFDKFKVVICTLTLFPIRVVGAVICLLFASILASLATAFLTEGKLNEPLTGIRKILKVPLRLCARACLFFFGFHWVKVKGKLCSSEEAPVLVVAPHSSFIDALALSVIGMPGGVSRRENDQIPIIGAILRCMQPIYVARNDVNSRQNTIAEIKRRTSSKGLWPHLAIFPEGTCTNRQCLITFKPGAFYAACPVQPVVLKFPNKLDTVTWTWSGPGALKLIWLTLCQFHNYLEIEILPVYKPSCEELLDAKLFARNVREQMASVLKVPVTEHTYEDCRLMLEATQKKLPASTGLVEYQKISTKLCVRIDSMKDLLHKFSEIDTNADGRVDLQEFAAYLNLPITPQIEELFSLYDRDESGDIDFREYLIGMALVAKPASSDDSIKLAFEVFDVNKDGRVGELELKHILQSAYPSIRERDINCIFRRIDVNNRGYVTYEEFYAFAKSNPEYAVIFDSYRKEDHSKTDPGKSGTVNEAYEDADRAAKA</sequence>
<evidence type="ECO:0000313" key="18">
    <source>
        <dbReference type="Proteomes" id="UP000515163"/>
    </source>
</evidence>
<evidence type="ECO:0000256" key="6">
    <source>
        <dbReference type="ARBA" id="ARBA00022692"/>
    </source>
</evidence>
<evidence type="ECO:0000256" key="14">
    <source>
        <dbReference type="ARBA" id="ARBA00025707"/>
    </source>
</evidence>
<dbReference type="UniPathway" id="UPA00085"/>
<dbReference type="SMART" id="SM00054">
    <property type="entry name" value="EFh"/>
    <property type="match status" value="4"/>
</dbReference>
<evidence type="ECO:0000256" key="5">
    <source>
        <dbReference type="ARBA" id="ARBA00022679"/>
    </source>
</evidence>
<evidence type="ECO:0000256" key="10">
    <source>
        <dbReference type="ARBA" id="ARBA00023136"/>
    </source>
</evidence>
<evidence type="ECO:0000313" key="19">
    <source>
        <dbReference type="RefSeq" id="XP_031567229.1"/>
    </source>
</evidence>
<dbReference type="InParanoid" id="A0A6P8IKB0"/>
<comment type="subcellular location">
    <subcellularLocation>
        <location evidence="1">Membrane</location>
    </subcellularLocation>
</comment>
<comment type="pathway">
    <text evidence="14">Phospholipid metabolism.</text>
</comment>
<evidence type="ECO:0000256" key="16">
    <source>
        <dbReference type="SAM" id="Phobius"/>
    </source>
</evidence>
<evidence type="ECO:0000259" key="17">
    <source>
        <dbReference type="PROSITE" id="PS50222"/>
    </source>
</evidence>
<dbReference type="InterPro" id="IPR002123">
    <property type="entry name" value="Plipid/glycerol_acylTrfase"/>
</dbReference>
<dbReference type="InterPro" id="IPR018247">
    <property type="entry name" value="EF_Hand_1_Ca_BS"/>
</dbReference>
<keyword evidence="9" id="KW-0443">Lipid metabolism</keyword>
<dbReference type="FunFam" id="1.10.238.10:FF:000001">
    <property type="entry name" value="Calmodulin 1"/>
    <property type="match status" value="1"/>
</dbReference>
<dbReference type="PANTHER" id="PTHR23063">
    <property type="entry name" value="PHOSPHOLIPID ACYLTRANSFERASE"/>
    <property type="match status" value="1"/>
</dbReference>
<feature type="domain" description="EF-hand" evidence="17">
    <location>
        <begin position="445"/>
        <end position="480"/>
    </location>
</feature>
<dbReference type="Proteomes" id="UP000515163">
    <property type="component" value="Unplaced"/>
</dbReference>
<evidence type="ECO:0000256" key="1">
    <source>
        <dbReference type="ARBA" id="ARBA00004370"/>
    </source>
</evidence>
<dbReference type="Pfam" id="PF13202">
    <property type="entry name" value="EF-hand_5"/>
    <property type="match status" value="1"/>
</dbReference>
<evidence type="ECO:0000256" key="3">
    <source>
        <dbReference type="ARBA" id="ARBA00008655"/>
    </source>
</evidence>
<evidence type="ECO:0000256" key="8">
    <source>
        <dbReference type="ARBA" id="ARBA00022989"/>
    </source>
</evidence>
<feature type="transmembrane region" description="Helical" evidence="16">
    <location>
        <begin position="47"/>
        <end position="69"/>
    </location>
</feature>
<comment type="pathway">
    <text evidence="2">Lipid metabolism; phospholipid metabolism.</text>
</comment>
<dbReference type="KEGG" id="aten:116302148"/>
<proteinExistence type="inferred from homology"/>
<dbReference type="RefSeq" id="XP_031567229.1">
    <property type="nucleotide sequence ID" value="XM_031711369.1"/>
</dbReference>
<dbReference type="GO" id="GO:0008654">
    <property type="term" value="P:phospholipid biosynthetic process"/>
    <property type="evidence" value="ECO:0007669"/>
    <property type="project" value="UniProtKB-KW"/>
</dbReference>
<comment type="similarity">
    <text evidence="3">Belongs to the 1-acyl-sn-glycerol-3-phosphate acyltransferase family.</text>
</comment>